<dbReference type="InterPro" id="IPR002478">
    <property type="entry name" value="PUA"/>
</dbReference>
<feature type="domain" description="PUA" evidence="8">
    <location>
        <begin position="282"/>
        <end position="358"/>
    </location>
</feature>
<organism evidence="9">
    <name type="scientific">hydrothermal vent metagenome</name>
    <dbReference type="NCBI Taxonomy" id="652676"/>
    <lineage>
        <taxon>unclassified sequences</taxon>
        <taxon>metagenomes</taxon>
        <taxon>ecological metagenomes</taxon>
    </lineage>
</organism>
<dbReference type="NCBIfam" id="TIGR01027">
    <property type="entry name" value="proB"/>
    <property type="match status" value="1"/>
</dbReference>
<keyword evidence="1" id="KW-0963">Cytoplasm</keyword>
<dbReference type="GO" id="GO:0005829">
    <property type="term" value="C:cytosol"/>
    <property type="evidence" value="ECO:0007669"/>
    <property type="project" value="TreeGrafter"/>
</dbReference>
<dbReference type="InterPro" id="IPR001057">
    <property type="entry name" value="Glu/AcGlu_kinase"/>
</dbReference>
<dbReference type="PRINTS" id="PR00474">
    <property type="entry name" value="GLU5KINASE"/>
</dbReference>
<evidence type="ECO:0000256" key="5">
    <source>
        <dbReference type="ARBA" id="ARBA00022741"/>
    </source>
</evidence>
<dbReference type="InterPro" id="IPR041739">
    <property type="entry name" value="G5K_ProB"/>
</dbReference>
<dbReference type="Gene3D" id="2.30.130.10">
    <property type="entry name" value="PUA domain"/>
    <property type="match status" value="1"/>
</dbReference>
<dbReference type="CDD" id="cd04242">
    <property type="entry name" value="AAK_G5K_ProB"/>
    <property type="match status" value="1"/>
</dbReference>
<evidence type="ECO:0000256" key="4">
    <source>
        <dbReference type="ARBA" id="ARBA00022679"/>
    </source>
</evidence>
<evidence type="ECO:0000313" key="9">
    <source>
        <dbReference type="EMBL" id="VAV98403.1"/>
    </source>
</evidence>
<dbReference type="GO" id="GO:0008652">
    <property type="term" value="P:amino acid biosynthetic process"/>
    <property type="evidence" value="ECO:0007669"/>
    <property type="project" value="UniProtKB-KW"/>
</dbReference>
<dbReference type="InterPro" id="IPR005715">
    <property type="entry name" value="Glu_5kinase/COase_Synthase"/>
</dbReference>
<keyword evidence="5" id="KW-0547">Nucleotide-binding</keyword>
<gene>
    <name evidence="9" type="ORF">MNBD_ACTINO02-40</name>
</gene>
<proteinExistence type="inferred from homology"/>
<keyword evidence="6 9" id="KW-0418">Kinase</keyword>
<dbReference type="Pfam" id="PF00696">
    <property type="entry name" value="AA_kinase"/>
    <property type="match status" value="1"/>
</dbReference>
<dbReference type="InterPro" id="IPR011529">
    <property type="entry name" value="Glu_5kinase"/>
</dbReference>
<dbReference type="SMART" id="SM00359">
    <property type="entry name" value="PUA"/>
    <property type="match status" value="1"/>
</dbReference>
<keyword evidence="3" id="KW-0641">Proline biosynthesis</keyword>
<evidence type="ECO:0000256" key="7">
    <source>
        <dbReference type="ARBA" id="ARBA00022840"/>
    </source>
</evidence>
<keyword evidence="4 9" id="KW-0808">Transferase</keyword>
<dbReference type="PIRSF" id="PIRSF000729">
    <property type="entry name" value="GK"/>
    <property type="match status" value="1"/>
</dbReference>
<protein>
    <submittedName>
        <fullName evidence="9">Glutamate 5-kinase / RNA-binding C-terminal domain PUA</fullName>
        <ecNumber evidence="9">2.7.2.11</ecNumber>
    </submittedName>
</protein>
<evidence type="ECO:0000259" key="8">
    <source>
        <dbReference type="SMART" id="SM00359"/>
    </source>
</evidence>
<accession>A0A3B0SPM9</accession>
<dbReference type="InterPro" id="IPR015947">
    <property type="entry name" value="PUA-like_sf"/>
</dbReference>
<evidence type="ECO:0000256" key="3">
    <source>
        <dbReference type="ARBA" id="ARBA00022650"/>
    </source>
</evidence>
<dbReference type="GO" id="GO:0005524">
    <property type="term" value="F:ATP binding"/>
    <property type="evidence" value="ECO:0007669"/>
    <property type="project" value="UniProtKB-KW"/>
</dbReference>
<dbReference type="CDD" id="cd21157">
    <property type="entry name" value="PUA_G5K"/>
    <property type="match status" value="1"/>
</dbReference>
<dbReference type="GO" id="GO:0003723">
    <property type="term" value="F:RNA binding"/>
    <property type="evidence" value="ECO:0007669"/>
    <property type="project" value="InterPro"/>
</dbReference>
<dbReference type="InterPro" id="IPR001048">
    <property type="entry name" value="Asp/Glu/Uridylate_kinase"/>
</dbReference>
<dbReference type="GO" id="GO:0004349">
    <property type="term" value="F:glutamate 5-kinase activity"/>
    <property type="evidence" value="ECO:0007669"/>
    <property type="project" value="UniProtKB-EC"/>
</dbReference>
<evidence type="ECO:0000256" key="1">
    <source>
        <dbReference type="ARBA" id="ARBA00022490"/>
    </source>
</evidence>
<dbReference type="AlphaFoldDB" id="A0A3B0SPM9"/>
<dbReference type="FunFam" id="3.40.1160.10:FF:000018">
    <property type="entry name" value="Glutamate 5-kinase"/>
    <property type="match status" value="1"/>
</dbReference>
<dbReference type="EMBL" id="UOEK01000141">
    <property type="protein sequence ID" value="VAV98403.1"/>
    <property type="molecule type" value="Genomic_DNA"/>
</dbReference>
<dbReference type="SUPFAM" id="SSF53633">
    <property type="entry name" value="Carbamate kinase-like"/>
    <property type="match status" value="1"/>
</dbReference>
<dbReference type="HAMAP" id="MF_00456">
    <property type="entry name" value="ProB"/>
    <property type="match status" value="1"/>
</dbReference>
<dbReference type="PROSITE" id="PS50890">
    <property type="entry name" value="PUA"/>
    <property type="match status" value="1"/>
</dbReference>
<reference evidence="9" key="1">
    <citation type="submission" date="2018-06" db="EMBL/GenBank/DDBJ databases">
        <authorList>
            <person name="Zhirakovskaya E."/>
        </authorList>
    </citation>
    <scope>NUCLEOTIDE SEQUENCE</scope>
</reference>
<keyword evidence="7" id="KW-0067">ATP-binding</keyword>
<evidence type="ECO:0000256" key="2">
    <source>
        <dbReference type="ARBA" id="ARBA00022605"/>
    </source>
</evidence>
<dbReference type="SUPFAM" id="SSF88697">
    <property type="entry name" value="PUA domain-like"/>
    <property type="match status" value="1"/>
</dbReference>
<dbReference type="InterPro" id="IPR036974">
    <property type="entry name" value="PUA_sf"/>
</dbReference>
<name>A0A3B0SPM9_9ZZZZ</name>
<evidence type="ECO:0000256" key="6">
    <source>
        <dbReference type="ARBA" id="ARBA00022777"/>
    </source>
</evidence>
<dbReference type="Gene3D" id="3.40.1160.10">
    <property type="entry name" value="Acetylglutamate kinase-like"/>
    <property type="match status" value="2"/>
</dbReference>
<keyword evidence="2" id="KW-0028">Amino-acid biosynthesis</keyword>
<dbReference type="Pfam" id="PF01472">
    <property type="entry name" value="PUA"/>
    <property type="match status" value="1"/>
</dbReference>
<sequence length="366" mass="37306">MRSKLTPPATVVVKVGSSSITNAGGGVDAESIGRIVQQVATVRSRGHDVVLVTSGAVAAGLPALGTQDRPTDIAGLQAAAAVGQGRLMESYTRAFSHHGLVTGQVLLTKDVLGNRQQYINARQTLDRLSELGAVPIVNENDTVVVDELRIGDNDRLAAIVSHMVGAELLVILTDTPGLYGSDPRIDPGAELLAAVRHTDKVLDEIRTAAKAGRFGTGGVATKIAAAQIAAWSGIPTIIAGAHDEGTVVRAVDGETVGTWIEPRDHGLTARKLWIAFGAPSEGRITIDAGATRALSQGGGSLLSVGVLSVDGGFLDGAAVEIADTAGAFVGKGITMRDAVAIAEIAGKATAAGGGPVVHRDDLVVLA</sequence>
<dbReference type="InterPro" id="IPR036393">
    <property type="entry name" value="AceGlu_kinase-like_sf"/>
</dbReference>
<dbReference type="PANTHER" id="PTHR43654:SF1">
    <property type="entry name" value="ISOPENTENYL PHOSPHATE KINASE"/>
    <property type="match status" value="1"/>
</dbReference>
<dbReference type="PANTHER" id="PTHR43654">
    <property type="entry name" value="GLUTAMATE 5-KINASE"/>
    <property type="match status" value="1"/>
</dbReference>
<dbReference type="EC" id="2.7.2.11" evidence="9"/>